<keyword evidence="11" id="KW-1185">Reference proteome</keyword>
<dbReference type="OrthoDB" id="10261637at2759"/>
<dbReference type="SMART" id="SM01329">
    <property type="entry name" value="Iso_dh"/>
    <property type="match status" value="1"/>
</dbReference>
<keyword evidence="4" id="KW-0479">Metal-binding</keyword>
<dbReference type="GO" id="GO:0051287">
    <property type="term" value="F:NAD binding"/>
    <property type="evidence" value="ECO:0007669"/>
    <property type="project" value="InterPro"/>
</dbReference>
<reference evidence="10 11" key="1">
    <citation type="submission" date="2017-03" db="EMBL/GenBank/DDBJ databases">
        <title>Widespread Adenine N6-methylation of Active Genes in Fungi.</title>
        <authorList>
            <consortium name="DOE Joint Genome Institute"/>
            <person name="Mondo S.J."/>
            <person name="Dannebaum R.O."/>
            <person name="Kuo R.C."/>
            <person name="Louie K.B."/>
            <person name="Bewick A.J."/>
            <person name="Labutti K."/>
            <person name="Haridas S."/>
            <person name="Kuo A."/>
            <person name="Salamov A."/>
            <person name="Ahrendt S.R."/>
            <person name="Lau R."/>
            <person name="Bowen B.P."/>
            <person name="Lipzen A."/>
            <person name="Sullivan W."/>
            <person name="Andreopoulos W.B."/>
            <person name="Clum A."/>
            <person name="Lindquist E."/>
            <person name="Daum C."/>
            <person name="Northen T.R."/>
            <person name="Ramamoorthy G."/>
            <person name="Schmitz R.J."/>
            <person name="Gryganskyi A."/>
            <person name="Culley D."/>
            <person name="Magnuson J."/>
            <person name="James T.Y."/>
            <person name="O'Malley M.A."/>
            <person name="Stajich J.E."/>
            <person name="Spatafora J.W."/>
            <person name="Visel A."/>
            <person name="Grigoriev I.V."/>
        </authorList>
    </citation>
    <scope>NUCLEOTIDE SEQUENCE [LARGE SCALE GENOMIC DNA]</scope>
    <source>
        <strain evidence="10 11">NRRL Y-17943</strain>
    </source>
</reference>
<comment type="cofactor">
    <cofactor evidence="2">
        <name>Mg(2+)</name>
        <dbReference type="ChEBI" id="CHEBI:18420"/>
    </cofactor>
</comment>
<dbReference type="SUPFAM" id="SSF53659">
    <property type="entry name" value="Isocitrate/Isopropylmalate dehydrogenase-like"/>
    <property type="match status" value="1"/>
</dbReference>
<dbReference type="PROSITE" id="PS00470">
    <property type="entry name" value="IDH_IMDH"/>
    <property type="match status" value="1"/>
</dbReference>
<dbReference type="AlphaFoldDB" id="A0A1Y1U9W7"/>
<dbReference type="Proteomes" id="UP000193218">
    <property type="component" value="Unassembled WGS sequence"/>
</dbReference>
<dbReference type="GO" id="GO:0016616">
    <property type="term" value="F:oxidoreductase activity, acting on the CH-OH group of donors, NAD or NADP as acceptor"/>
    <property type="evidence" value="ECO:0007669"/>
    <property type="project" value="InterPro"/>
</dbReference>
<organism evidence="10 11">
    <name type="scientific">Kockovaella imperatae</name>
    <dbReference type="NCBI Taxonomy" id="4999"/>
    <lineage>
        <taxon>Eukaryota</taxon>
        <taxon>Fungi</taxon>
        <taxon>Dikarya</taxon>
        <taxon>Basidiomycota</taxon>
        <taxon>Agaricomycotina</taxon>
        <taxon>Tremellomycetes</taxon>
        <taxon>Tremellales</taxon>
        <taxon>Cuniculitremaceae</taxon>
        <taxon>Kockovaella</taxon>
    </lineage>
</organism>
<dbReference type="PANTHER" id="PTHR43275">
    <property type="entry name" value="D-MALATE DEHYDROGENASE [DECARBOXYLATING]"/>
    <property type="match status" value="1"/>
</dbReference>
<feature type="domain" description="Isopropylmalate dehydrogenase-like" evidence="9">
    <location>
        <begin position="17"/>
        <end position="360"/>
    </location>
</feature>
<evidence type="ECO:0000313" key="10">
    <source>
        <dbReference type="EMBL" id="ORX34307.1"/>
    </source>
</evidence>
<accession>A0A1Y1U9W7</accession>
<dbReference type="Gene3D" id="3.40.718.10">
    <property type="entry name" value="Isopropylmalate Dehydrogenase"/>
    <property type="match status" value="1"/>
</dbReference>
<dbReference type="Pfam" id="PF00180">
    <property type="entry name" value="Iso_dh"/>
    <property type="match status" value="1"/>
</dbReference>
<comment type="caution">
    <text evidence="10">The sequence shown here is derived from an EMBL/GenBank/DDBJ whole genome shotgun (WGS) entry which is preliminary data.</text>
</comment>
<evidence type="ECO:0000256" key="7">
    <source>
        <dbReference type="ARBA" id="ARBA00023027"/>
    </source>
</evidence>
<evidence type="ECO:0000256" key="1">
    <source>
        <dbReference type="ARBA" id="ARBA00001936"/>
    </source>
</evidence>
<dbReference type="InterPro" id="IPR024084">
    <property type="entry name" value="IsoPropMal-DH-like_dom"/>
</dbReference>
<dbReference type="GO" id="GO:0000287">
    <property type="term" value="F:magnesium ion binding"/>
    <property type="evidence" value="ECO:0007669"/>
    <property type="project" value="InterPro"/>
</dbReference>
<keyword evidence="6" id="KW-0560">Oxidoreductase</keyword>
<evidence type="ECO:0000313" key="11">
    <source>
        <dbReference type="Proteomes" id="UP000193218"/>
    </source>
</evidence>
<evidence type="ECO:0000256" key="2">
    <source>
        <dbReference type="ARBA" id="ARBA00001946"/>
    </source>
</evidence>
<evidence type="ECO:0000256" key="3">
    <source>
        <dbReference type="ARBA" id="ARBA00007769"/>
    </source>
</evidence>
<dbReference type="InterPro" id="IPR019818">
    <property type="entry name" value="IsoCit/isopropylmalate_DH_CS"/>
</dbReference>
<evidence type="ECO:0000256" key="6">
    <source>
        <dbReference type="ARBA" id="ARBA00023002"/>
    </source>
</evidence>
<evidence type="ECO:0000256" key="4">
    <source>
        <dbReference type="ARBA" id="ARBA00022723"/>
    </source>
</evidence>
<dbReference type="RefSeq" id="XP_021868585.1">
    <property type="nucleotide sequence ID" value="XM_022017013.1"/>
</dbReference>
<dbReference type="GeneID" id="33558822"/>
<dbReference type="InterPro" id="IPR050501">
    <property type="entry name" value="ICDH/IPMDH"/>
</dbReference>
<name>A0A1Y1U9W7_9TREE</name>
<gene>
    <name evidence="10" type="ORF">BD324DRAFT_637472</name>
</gene>
<comment type="similarity">
    <text evidence="3">Belongs to the isocitrate and isopropylmalate dehydrogenases family.</text>
</comment>
<dbReference type="EMBL" id="NBSH01000015">
    <property type="protein sequence ID" value="ORX34307.1"/>
    <property type="molecule type" value="Genomic_DNA"/>
</dbReference>
<proteinExistence type="inferred from homology"/>
<dbReference type="STRING" id="4999.A0A1Y1U9W7"/>
<evidence type="ECO:0000256" key="8">
    <source>
        <dbReference type="ARBA" id="ARBA00023211"/>
    </source>
</evidence>
<evidence type="ECO:0000256" key="5">
    <source>
        <dbReference type="ARBA" id="ARBA00022842"/>
    </source>
</evidence>
<keyword evidence="7" id="KW-0520">NAD</keyword>
<evidence type="ECO:0000259" key="9">
    <source>
        <dbReference type="SMART" id="SM01329"/>
    </source>
</evidence>
<comment type="cofactor">
    <cofactor evidence="1">
        <name>Mn(2+)</name>
        <dbReference type="ChEBI" id="CHEBI:29035"/>
    </cofactor>
</comment>
<keyword evidence="8" id="KW-0464">Manganese</keyword>
<protein>
    <recommendedName>
        <fullName evidence="9">Isopropylmalate dehydrogenase-like domain-containing protein</fullName>
    </recommendedName>
</protein>
<dbReference type="PANTHER" id="PTHR43275:SF1">
    <property type="entry name" value="D-MALATE DEHYDROGENASE [DECARBOXYLATING]"/>
    <property type="match status" value="1"/>
</dbReference>
<dbReference type="InParanoid" id="A0A1Y1U9W7"/>
<sequence length="364" mass="39308">MAIARSVHINNMTRTHRIAVIPGDGIGIETVAATLRVLEKLSALENFSLDLTHFDYGSARYKSTGSYTPETFPDELRPYDSILFGAVGDPDVPDHISLWKLLLPMRQIFQQYVNCRPVCLLPGVKACVNTAATPSDLDWVIVRENSEGEYSGQGGRSHIGTVGETATEVGIFTRFGCERLIRWAFELASGRPRKLLTLVTKSNAQRSGLVLWDECANRVAKDYPDVKWDKMLVDAMTVRMVRNPASLDVIVCTNLHGDILSDLAAALAGSIGIAPSANLVPDHSAPALFEPVHGSAFDIMGKGIANPIGTIWSAAMMLDYLGEKAAAARLERAFKKALADGATTADLGGELDTEGAAQAVIDRL</sequence>
<keyword evidence="5" id="KW-0460">Magnesium</keyword>